<dbReference type="PANTHER" id="PTHR11188:SF17">
    <property type="entry name" value="FI21816P1"/>
    <property type="match status" value="1"/>
</dbReference>
<dbReference type="GO" id="GO:0005737">
    <property type="term" value="C:cytoplasm"/>
    <property type="evidence" value="ECO:0007669"/>
    <property type="project" value="TreeGrafter"/>
</dbReference>
<evidence type="ECO:0000313" key="2">
    <source>
        <dbReference type="EMBL" id="CDW77795.1"/>
    </source>
</evidence>
<dbReference type="OrthoDB" id="7785529at2759"/>
<evidence type="ECO:0008006" key="4">
    <source>
        <dbReference type="Google" id="ProtNLM"/>
    </source>
</evidence>
<name>A0A078A6A9_STYLE</name>
<dbReference type="Gene3D" id="2.60.40.640">
    <property type="match status" value="1"/>
</dbReference>
<feature type="compositionally biased region" description="Polar residues" evidence="1">
    <location>
        <begin position="491"/>
        <end position="501"/>
    </location>
</feature>
<evidence type="ECO:0000256" key="1">
    <source>
        <dbReference type="SAM" id="MobiDB-lite"/>
    </source>
</evidence>
<organism evidence="2 3">
    <name type="scientific">Stylonychia lemnae</name>
    <name type="common">Ciliate</name>
    <dbReference type="NCBI Taxonomy" id="5949"/>
    <lineage>
        <taxon>Eukaryota</taxon>
        <taxon>Sar</taxon>
        <taxon>Alveolata</taxon>
        <taxon>Ciliophora</taxon>
        <taxon>Intramacronucleata</taxon>
        <taxon>Spirotrichea</taxon>
        <taxon>Stichotrichia</taxon>
        <taxon>Sporadotrichida</taxon>
        <taxon>Oxytrichidae</taxon>
        <taxon>Stylonychinae</taxon>
        <taxon>Stylonychia</taxon>
    </lineage>
</organism>
<reference evidence="2 3" key="1">
    <citation type="submission" date="2014-06" db="EMBL/GenBank/DDBJ databases">
        <authorList>
            <person name="Swart Estienne"/>
        </authorList>
    </citation>
    <scope>NUCLEOTIDE SEQUENCE [LARGE SCALE GENOMIC DNA]</scope>
    <source>
        <strain evidence="2 3">130c</strain>
    </source>
</reference>
<feature type="region of interest" description="Disordered" evidence="1">
    <location>
        <begin position="455"/>
        <end position="501"/>
    </location>
</feature>
<dbReference type="PANTHER" id="PTHR11188">
    <property type="entry name" value="ARRESTIN DOMAIN CONTAINING PROTEIN"/>
    <property type="match status" value="1"/>
</dbReference>
<dbReference type="Proteomes" id="UP000039865">
    <property type="component" value="Unassembled WGS sequence"/>
</dbReference>
<accession>A0A078A6A9</accession>
<proteinExistence type="predicted"/>
<dbReference type="InParanoid" id="A0A078A6A9"/>
<dbReference type="EMBL" id="CCKQ01006484">
    <property type="protein sequence ID" value="CDW77795.1"/>
    <property type="molecule type" value="Genomic_DNA"/>
</dbReference>
<keyword evidence="3" id="KW-1185">Reference proteome</keyword>
<gene>
    <name evidence="2" type="primary">Contig15280.g16276</name>
    <name evidence="2" type="ORF">STYLEM_6761</name>
</gene>
<feature type="compositionally biased region" description="Polar residues" evidence="1">
    <location>
        <begin position="456"/>
        <end position="475"/>
    </location>
</feature>
<dbReference type="InterPro" id="IPR014756">
    <property type="entry name" value="Ig_E-set"/>
</dbReference>
<dbReference type="InterPro" id="IPR014752">
    <property type="entry name" value="Arrestin-like_C"/>
</dbReference>
<dbReference type="InterPro" id="IPR050357">
    <property type="entry name" value="Arrestin_domain-protein"/>
</dbReference>
<dbReference type="AlphaFoldDB" id="A0A078A6A9"/>
<dbReference type="SUPFAM" id="SSF81296">
    <property type="entry name" value="E set domains"/>
    <property type="match status" value="1"/>
</dbReference>
<protein>
    <recommendedName>
        <fullName evidence="4">Arrestin-like N-terminal domain-containing protein</fullName>
    </recommendedName>
</protein>
<dbReference type="GO" id="GO:0015031">
    <property type="term" value="P:protein transport"/>
    <property type="evidence" value="ECO:0007669"/>
    <property type="project" value="TreeGrafter"/>
</dbReference>
<sequence>MPMSSYFASGFMYIETDKNVYYPGQTMNISIQLSLTKELDSVDRIIISIKGKESFKFNSNNKNLKSLSNKRQIVNETFTLCNFAPSFLPAQDYTFVFKYQIPDTLVNQWPASFHMKRDAINRGEVKFHTRYRITAKLMKVGQTVVTKNTKRFFIAKKPFNPRQNFIEVTQQQVYRFTKLCSAGINVAKVRFERNFYLADEQIKARCSIDNTRSSAKCTNIVIRLIRTIKAYGYLQNRPANQQNLLYPFEENLVVASQEFEGIDAGKKQEDFSKEVSLFLDAVDQKFKQSRKKGPNDQQRVHNVEDLAFANKGIQPSTVGQVFSCLYTVVINRTIRGLANYPTGVSVLININPSLEQVNGFEKVEMPQNWNPKYVDLRNIQFIVQNNLPTVNNNNINANNANNNANLPRNGHIVKISQMPSQFSDNDQRSLFKKQGQLPSQDIIDKLNKASEAIDKFNSQSQNLRRDTSQSNQGMNENHKPSQENSDDEYDTVQQNLLEGFQ</sequence>
<evidence type="ECO:0000313" key="3">
    <source>
        <dbReference type="Proteomes" id="UP000039865"/>
    </source>
</evidence>